<evidence type="ECO:0000313" key="3">
    <source>
        <dbReference type="Proteomes" id="UP000030671"/>
    </source>
</evidence>
<protein>
    <submittedName>
        <fullName evidence="2">Uncharacterized protein</fullName>
    </submittedName>
</protein>
<dbReference type="EMBL" id="KI925454">
    <property type="protein sequence ID" value="ETW86413.1"/>
    <property type="molecule type" value="Genomic_DNA"/>
</dbReference>
<evidence type="ECO:0000313" key="2">
    <source>
        <dbReference type="EMBL" id="ETW86413.1"/>
    </source>
</evidence>
<feature type="region of interest" description="Disordered" evidence="1">
    <location>
        <begin position="221"/>
        <end position="244"/>
    </location>
</feature>
<dbReference type="Proteomes" id="UP000030671">
    <property type="component" value="Unassembled WGS sequence"/>
</dbReference>
<dbReference type="KEGG" id="hir:HETIRDRAFT_456537"/>
<organism evidence="2 3">
    <name type="scientific">Heterobasidion irregulare (strain TC 32-1)</name>
    <dbReference type="NCBI Taxonomy" id="747525"/>
    <lineage>
        <taxon>Eukaryota</taxon>
        <taxon>Fungi</taxon>
        <taxon>Dikarya</taxon>
        <taxon>Basidiomycota</taxon>
        <taxon>Agaricomycotina</taxon>
        <taxon>Agaricomycetes</taxon>
        <taxon>Russulales</taxon>
        <taxon>Bondarzewiaceae</taxon>
        <taxon>Heterobasidion</taxon>
        <taxon>Heterobasidion annosum species complex</taxon>
    </lineage>
</organism>
<keyword evidence="3" id="KW-1185">Reference proteome</keyword>
<dbReference type="OrthoDB" id="2548253at2759"/>
<evidence type="ECO:0000256" key="1">
    <source>
        <dbReference type="SAM" id="MobiDB-lite"/>
    </source>
</evidence>
<proteinExistence type="predicted"/>
<reference evidence="2 3" key="1">
    <citation type="journal article" date="2012" name="New Phytol.">
        <title>Insight into trade-off between wood decay and parasitism from the genome of a fungal forest pathogen.</title>
        <authorList>
            <person name="Olson A."/>
            <person name="Aerts A."/>
            <person name="Asiegbu F."/>
            <person name="Belbahri L."/>
            <person name="Bouzid O."/>
            <person name="Broberg A."/>
            <person name="Canback B."/>
            <person name="Coutinho P.M."/>
            <person name="Cullen D."/>
            <person name="Dalman K."/>
            <person name="Deflorio G."/>
            <person name="van Diepen L.T."/>
            <person name="Dunand C."/>
            <person name="Duplessis S."/>
            <person name="Durling M."/>
            <person name="Gonthier P."/>
            <person name="Grimwood J."/>
            <person name="Fossdal C.G."/>
            <person name="Hansson D."/>
            <person name="Henrissat B."/>
            <person name="Hietala A."/>
            <person name="Himmelstrand K."/>
            <person name="Hoffmeister D."/>
            <person name="Hogberg N."/>
            <person name="James T.Y."/>
            <person name="Karlsson M."/>
            <person name="Kohler A."/>
            <person name="Kues U."/>
            <person name="Lee Y.H."/>
            <person name="Lin Y.C."/>
            <person name="Lind M."/>
            <person name="Lindquist E."/>
            <person name="Lombard V."/>
            <person name="Lucas S."/>
            <person name="Lunden K."/>
            <person name="Morin E."/>
            <person name="Murat C."/>
            <person name="Park J."/>
            <person name="Raffaello T."/>
            <person name="Rouze P."/>
            <person name="Salamov A."/>
            <person name="Schmutz J."/>
            <person name="Solheim H."/>
            <person name="Stahlberg J."/>
            <person name="Velez H."/>
            <person name="de Vries R.P."/>
            <person name="Wiebenga A."/>
            <person name="Woodward S."/>
            <person name="Yakovlev I."/>
            <person name="Garbelotto M."/>
            <person name="Martin F."/>
            <person name="Grigoriev I.V."/>
            <person name="Stenlid J."/>
        </authorList>
    </citation>
    <scope>NUCLEOTIDE SEQUENCE [LARGE SCALE GENOMIC DNA]</scope>
    <source>
        <strain evidence="2 3">TC 32-1</strain>
    </source>
</reference>
<sequence length="477" mass="53503">MSTGLYKAISKLRDPHLNLLANASSVDDQVIRPLVNEDQTFDIAVSVWLRARGEEEKIWKDSLPLNSASEDSADERERRLSEEILEVPLYSDIVFRGLHLSDRHITADVNFRLPTGKFLDQNLTVTDLRGSFVLIPSSPSPLDYLVNFSTSWPRSISRLPLRSWPFPLGSDDTSLARTLADEAVDSFGCSTPLVQFHEIYPRCAMSGSSALLDADIPTVGDVVNEDEDDSDDQSKPERVLKTHGDDKLLSVPARKIKIADNDQGQPIYAYTVPHPHIVTRSQLRVVEESRPFNLKAYNKAHKELQATYCRVAGSSYPSRKFCRRAYKSNGHWDTRMKLEIPQDDSDSGAKVNRTEWVYSPFMSPRQGSAGHLDLIPVPVSRENCTIAGNDTIPAANLPKQYEEYMNITWRISFSGRTPGKLTLGDVLGGISAGSLFNQTEYEKQQGHSRSEILSTRYGEMGLQVIDFMKTPIRDVEL</sequence>
<dbReference type="AlphaFoldDB" id="W4KKP0"/>
<dbReference type="GeneID" id="20676752"/>
<accession>W4KKP0</accession>
<feature type="compositionally biased region" description="Basic and acidic residues" evidence="1">
    <location>
        <begin position="232"/>
        <end position="244"/>
    </location>
</feature>
<dbReference type="HOGENOM" id="CLU_572449_0_0_1"/>
<dbReference type="RefSeq" id="XP_009540438.1">
    <property type="nucleotide sequence ID" value="XM_009542143.1"/>
</dbReference>
<dbReference type="InParanoid" id="W4KKP0"/>
<name>W4KKP0_HETIT</name>
<gene>
    <name evidence="2" type="ORF">HETIRDRAFT_456537</name>
</gene>